<dbReference type="Gene3D" id="3.10.20.90">
    <property type="entry name" value="Phosphatidylinositol 3-kinase Catalytic Subunit, Chain A, domain 1"/>
    <property type="match status" value="1"/>
</dbReference>
<dbReference type="GO" id="GO:0007265">
    <property type="term" value="P:Ras protein signal transduction"/>
    <property type="evidence" value="ECO:0007669"/>
    <property type="project" value="TreeGrafter"/>
</dbReference>
<dbReference type="InterPro" id="IPR001895">
    <property type="entry name" value="RASGEF_cat_dom"/>
</dbReference>
<dbReference type="Gene3D" id="1.20.870.10">
    <property type="entry name" value="Son of sevenless (SoS) protein Chain: S domain 1"/>
    <property type="match status" value="1"/>
</dbReference>
<dbReference type="InterPro" id="IPR014710">
    <property type="entry name" value="RmlC-like_jellyroll"/>
</dbReference>
<dbReference type="Gene3D" id="1.10.8.1240">
    <property type="match status" value="1"/>
</dbReference>
<dbReference type="PANTHER" id="PTHR23113">
    <property type="entry name" value="GUANINE NUCLEOTIDE EXCHANGE FACTOR"/>
    <property type="match status" value="1"/>
</dbReference>
<dbReference type="SMART" id="SM00229">
    <property type="entry name" value="RasGEFN"/>
    <property type="match status" value="1"/>
</dbReference>
<dbReference type="EMBL" id="OE180560">
    <property type="protein sequence ID" value="CAD7571539.1"/>
    <property type="molecule type" value="Genomic_DNA"/>
</dbReference>
<dbReference type="InterPro" id="IPR036964">
    <property type="entry name" value="RASGEF_cat_dom_sf"/>
</dbReference>
<dbReference type="InterPro" id="IPR019804">
    <property type="entry name" value="Ras_G-nucl-exch_fac_CS"/>
</dbReference>
<dbReference type="InterPro" id="IPR000651">
    <property type="entry name" value="Ras-like_Gua-exchang_fac_N"/>
</dbReference>
<dbReference type="Pfam" id="PF00617">
    <property type="entry name" value="RasGEF"/>
    <property type="match status" value="1"/>
</dbReference>
<evidence type="ECO:0000256" key="3">
    <source>
        <dbReference type="PROSITE-ProRule" id="PRU00168"/>
    </source>
</evidence>
<dbReference type="Pfam" id="PF00618">
    <property type="entry name" value="RasGEF_N"/>
    <property type="match status" value="1"/>
</dbReference>
<dbReference type="PROSITE" id="PS50009">
    <property type="entry name" value="RASGEF_CAT"/>
    <property type="match status" value="1"/>
</dbReference>
<evidence type="ECO:0000259" key="6">
    <source>
        <dbReference type="PROSITE" id="PS50200"/>
    </source>
</evidence>
<dbReference type="Pfam" id="PF00027">
    <property type="entry name" value="cNMP_binding"/>
    <property type="match status" value="1"/>
</dbReference>
<evidence type="ECO:0000313" key="8">
    <source>
        <dbReference type="EMBL" id="CAD7571539.1"/>
    </source>
</evidence>
<dbReference type="InterPro" id="IPR000159">
    <property type="entry name" value="RA_dom"/>
</dbReference>
<feature type="domain" description="N-terminal Ras-GEF" evidence="7">
    <location>
        <begin position="191"/>
        <end position="342"/>
    </location>
</feature>
<dbReference type="Gene3D" id="1.10.840.10">
    <property type="entry name" value="Ras guanine-nucleotide exchange factors catalytic domain"/>
    <property type="match status" value="1"/>
</dbReference>
<dbReference type="CDD" id="cd00155">
    <property type="entry name" value="RasGEF"/>
    <property type="match status" value="1"/>
</dbReference>
<reference evidence="8" key="1">
    <citation type="submission" date="2020-11" db="EMBL/GenBank/DDBJ databases">
        <authorList>
            <person name="Tran Van P."/>
        </authorList>
    </citation>
    <scope>NUCLEOTIDE SEQUENCE</scope>
</reference>
<evidence type="ECO:0000256" key="1">
    <source>
        <dbReference type="ARBA" id="ARBA00010829"/>
    </source>
</evidence>
<dbReference type="SMART" id="SM00100">
    <property type="entry name" value="cNMP"/>
    <property type="match status" value="1"/>
</dbReference>
<dbReference type="CDD" id="cd00038">
    <property type="entry name" value="CAP_ED"/>
    <property type="match status" value="1"/>
</dbReference>
<comment type="similarity">
    <text evidence="1">Belongs to the RAPGEF2 family.</text>
</comment>
<dbReference type="SUPFAM" id="SSF51206">
    <property type="entry name" value="cAMP-binding domain-like"/>
    <property type="match status" value="1"/>
</dbReference>
<dbReference type="SMART" id="SM00147">
    <property type="entry name" value="RasGEF"/>
    <property type="match status" value="1"/>
</dbReference>
<dbReference type="AlphaFoldDB" id="A0A7R9P6P9"/>
<dbReference type="Gene3D" id="2.60.120.10">
    <property type="entry name" value="Jelly Rolls"/>
    <property type="match status" value="1"/>
</dbReference>
<dbReference type="InterPro" id="IPR000595">
    <property type="entry name" value="cNMP-bd_dom"/>
</dbReference>
<evidence type="ECO:0000259" key="4">
    <source>
        <dbReference type="PROSITE" id="PS50009"/>
    </source>
</evidence>
<gene>
    <name evidence="8" type="ORF">TCMB3V08_LOCUS4209</name>
</gene>
<dbReference type="GO" id="GO:0005886">
    <property type="term" value="C:plasma membrane"/>
    <property type="evidence" value="ECO:0007669"/>
    <property type="project" value="TreeGrafter"/>
</dbReference>
<name>A0A7R9P6P9_TIMCA</name>
<feature type="domain" description="Ras-GEF" evidence="4">
    <location>
        <begin position="487"/>
        <end position="713"/>
    </location>
</feature>
<dbReference type="CDD" id="cd06224">
    <property type="entry name" value="REM"/>
    <property type="match status" value="1"/>
</dbReference>
<dbReference type="InterPro" id="IPR018490">
    <property type="entry name" value="cNMP-bd_dom_sf"/>
</dbReference>
<proteinExistence type="inferred from homology"/>
<feature type="domain" description="Ras-associating" evidence="6">
    <location>
        <begin position="382"/>
        <end position="462"/>
    </location>
</feature>
<feature type="domain" description="Cyclic nucleotide-binding" evidence="5">
    <location>
        <begin position="57"/>
        <end position="157"/>
    </location>
</feature>
<evidence type="ECO:0000256" key="2">
    <source>
        <dbReference type="ARBA" id="ARBA00022658"/>
    </source>
</evidence>
<dbReference type="PROSITE" id="PS50042">
    <property type="entry name" value="CNMP_BINDING_3"/>
    <property type="match status" value="1"/>
</dbReference>
<dbReference type="PANTHER" id="PTHR23113:SF327">
    <property type="entry name" value="EXCHANGE PROTEIN DIRECTLY ACTIVATED BY CAMP, ISOFORM E"/>
    <property type="match status" value="1"/>
</dbReference>
<dbReference type="PROSITE" id="PS50200">
    <property type="entry name" value="RA"/>
    <property type="match status" value="1"/>
</dbReference>
<dbReference type="InterPro" id="IPR023578">
    <property type="entry name" value="Ras_GEF_dom_sf"/>
</dbReference>
<dbReference type="SUPFAM" id="SSF48366">
    <property type="entry name" value="Ras GEF"/>
    <property type="match status" value="1"/>
</dbReference>
<organism evidence="8">
    <name type="scientific">Timema californicum</name>
    <name type="common">California timema</name>
    <name type="synonym">Walking stick</name>
    <dbReference type="NCBI Taxonomy" id="61474"/>
    <lineage>
        <taxon>Eukaryota</taxon>
        <taxon>Metazoa</taxon>
        <taxon>Ecdysozoa</taxon>
        <taxon>Arthropoda</taxon>
        <taxon>Hexapoda</taxon>
        <taxon>Insecta</taxon>
        <taxon>Pterygota</taxon>
        <taxon>Neoptera</taxon>
        <taxon>Polyneoptera</taxon>
        <taxon>Phasmatodea</taxon>
        <taxon>Timematodea</taxon>
        <taxon>Timematoidea</taxon>
        <taxon>Timematidae</taxon>
        <taxon>Timema</taxon>
    </lineage>
</organism>
<evidence type="ECO:0000259" key="5">
    <source>
        <dbReference type="PROSITE" id="PS50042"/>
    </source>
</evidence>
<dbReference type="PRINTS" id="PR00103">
    <property type="entry name" value="CAMPKINASE"/>
</dbReference>
<dbReference type="PROSITE" id="PS50212">
    <property type="entry name" value="RASGEF_NTER"/>
    <property type="match status" value="1"/>
</dbReference>
<dbReference type="GO" id="GO:0005085">
    <property type="term" value="F:guanyl-nucleotide exchange factor activity"/>
    <property type="evidence" value="ECO:0007669"/>
    <property type="project" value="UniProtKB-KW"/>
</dbReference>
<dbReference type="PROSITE" id="PS00720">
    <property type="entry name" value="RASGEF"/>
    <property type="match status" value="1"/>
</dbReference>
<accession>A0A7R9P6P9</accession>
<dbReference type="InterPro" id="IPR029071">
    <property type="entry name" value="Ubiquitin-like_domsf"/>
</dbReference>
<keyword evidence="2 3" id="KW-0344">Guanine-nucleotide releasing factor</keyword>
<evidence type="ECO:0000259" key="7">
    <source>
        <dbReference type="PROSITE" id="PS50212"/>
    </source>
</evidence>
<dbReference type="SUPFAM" id="SSF54236">
    <property type="entry name" value="Ubiquitin-like"/>
    <property type="match status" value="1"/>
</dbReference>
<sequence>MSQTRYRAKLHDDTFLNQNGMGQFPMRERPIPFEFRSHDRTPEDMETIYEELLHIKALSHLSISVKRELAAVIVFEAHTHPGAILFNQGDEGRSWYIILRGSVDVVIHGKGTVTTLQEGDDFGKLALINDAPRAATIVLREVCHFLRVDKDNFNSILRDVEANTVRLKEHGQDVLVLEKISHSHSVSYSHFKYTVMAGTPQKMVEHLLETRLDGRGGGGVGGNMLPSDPFLEDFLLTHIVFMPTNQLVAELARQYPLPILHTFTEKQAQIRNLITEFLLACKRRVVQFLHCWVLTIRHPVFDDPSALAFLEELASEVEADCIQWNTLEEESSLMHHVMSQLKRYQDDRANHSGQKWKLPPCGQPISLFGGDNQSRTVIRATDDIIFRVYCADHTYCTLRLPVNASAETIKLSAADKLKLRHSELVLAEVKSTGERVTFRDTDLGIPTSLSLNGRIFVSPRDHLDALTCLTEQENATEGLEVDLELFSTKELAYHMTLFDWDLFWCVHEYELIYHTFGRHHFGQVTANLDVFLRRFNEIQFWVVTELCLTTSLSKRVQILRKMIKLAAYCKEYQNLNAFFAIVMGLSNVAVSRLSLTWEKLPSKFRKTYTEFEALIDPSRNHRAYRISVGKLQPPVVPFMPLLLKDMTFTHEGNKTCIDGLINFEKMHMLAQTMRTIRYCRSRHLGKMENLFHFSLAMLMARLSLQSWLESRDRSVLEPPSPKSEGDVRAYISCLRINDNQRMLTSLSQKLEPRRS</sequence>
<dbReference type="InterPro" id="IPR008937">
    <property type="entry name" value="Ras-like_GEF"/>
</dbReference>
<protein>
    <submittedName>
        <fullName evidence="8">(California timema) hypothetical protein</fullName>
    </submittedName>
</protein>